<keyword evidence="2" id="KW-1185">Reference proteome</keyword>
<proteinExistence type="predicted"/>
<dbReference type="EMBL" id="KV011362">
    <property type="protein sequence ID" value="KZV26278.1"/>
    <property type="molecule type" value="Genomic_DNA"/>
</dbReference>
<evidence type="ECO:0000313" key="2">
    <source>
        <dbReference type="Proteomes" id="UP000250235"/>
    </source>
</evidence>
<reference evidence="1 2" key="1">
    <citation type="journal article" date="2015" name="Proc. Natl. Acad. Sci. U.S.A.">
        <title>The resurrection genome of Boea hygrometrica: A blueprint for survival of dehydration.</title>
        <authorList>
            <person name="Xiao L."/>
            <person name="Yang G."/>
            <person name="Zhang L."/>
            <person name="Yang X."/>
            <person name="Zhao S."/>
            <person name="Ji Z."/>
            <person name="Zhou Q."/>
            <person name="Hu M."/>
            <person name="Wang Y."/>
            <person name="Chen M."/>
            <person name="Xu Y."/>
            <person name="Jin H."/>
            <person name="Xiao X."/>
            <person name="Hu G."/>
            <person name="Bao F."/>
            <person name="Hu Y."/>
            <person name="Wan P."/>
            <person name="Li L."/>
            <person name="Deng X."/>
            <person name="Kuang T."/>
            <person name="Xiang C."/>
            <person name="Zhu J.K."/>
            <person name="Oliver M.J."/>
            <person name="He Y."/>
        </authorList>
    </citation>
    <scope>NUCLEOTIDE SEQUENCE [LARGE SCALE GENOMIC DNA]</scope>
    <source>
        <strain evidence="2">cv. XS01</strain>
    </source>
</reference>
<protein>
    <submittedName>
        <fullName evidence="1">Uncharacterized protein</fullName>
    </submittedName>
</protein>
<accession>A0A2Z7AY55</accession>
<evidence type="ECO:0000313" key="1">
    <source>
        <dbReference type="EMBL" id="KZV26278.1"/>
    </source>
</evidence>
<sequence>MTSFELVKRRVLDAATGCCDWMLRLGDQLWIEEPVEGATRRRLDKLKCCVSRIASGTSREESASFWFSLRLDYSAPCNCSRETPDFSSQLQQLETQTSPFPRRKLEFLDAPQICCTEKLHLGNSEKLLTRTRQI</sequence>
<dbReference type="Proteomes" id="UP000250235">
    <property type="component" value="Unassembled WGS sequence"/>
</dbReference>
<dbReference type="AlphaFoldDB" id="A0A2Z7AY55"/>
<organism evidence="1 2">
    <name type="scientific">Dorcoceras hygrometricum</name>
    <dbReference type="NCBI Taxonomy" id="472368"/>
    <lineage>
        <taxon>Eukaryota</taxon>
        <taxon>Viridiplantae</taxon>
        <taxon>Streptophyta</taxon>
        <taxon>Embryophyta</taxon>
        <taxon>Tracheophyta</taxon>
        <taxon>Spermatophyta</taxon>
        <taxon>Magnoliopsida</taxon>
        <taxon>eudicotyledons</taxon>
        <taxon>Gunneridae</taxon>
        <taxon>Pentapetalae</taxon>
        <taxon>asterids</taxon>
        <taxon>lamiids</taxon>
        <taxon>Lamiales</taxon>
        <taxon>Gesneriaceae</taxon>
        <taxon>Didymocarpoideae</taxon>
        <taxon>Trichosporeae</taxon>
        <taxon>Loxocarpinae</taxon>
        <taxon>Dorcoceras</taxon>
    </lineage>
</organism>
<gene>
    <name evidence="1" type="ORF">F511_41363</name>
</gene>
<name>A0A2Z7AY55_9LAMI</name>